<keyword evidence="2" id="KW-1133">Transmembrane helix</keyword>
<feature type="transmembrane region" description="Helical" evidence="2">
    <location>
        <begin position="242"/>
        <end position="263"/>
    </location>
</feature>
<dbReference type="STRING" id="235985.SAMN05414137_109131"/>
<feature type="domain" description="Phosphatidic acid phosphatase type 2/haloperoxidase" evidence="3">
    <location>
        <begin position="201"/>
        <end position="312"/>
    </location>
</feature>
<feature type="compositionally biased region" description="Low complexity" evidence="1">
    <location>
        <begin position="108"/>
        <end position="118"/>
    </location>
</feature>
<reference evidence="5" key="1">
    <citation type="submission" date="2016-10" db="EMBL/GenBank/DDBJ databases">
        <authorList>
            <person name="Varghese N."/>
        </authorList>
    </citation>
    <scope>NUCLEOTIDE SEQUENCE [LARGE SCALE GENOMIC DNA]</scope>
    <source>
        <strain evidence="5">DSM 45096 / BCRC 16803 / CGMCC 4.1857 / CIP 109030 / JCM 12277 / KCTC 19219 / NBRC 100920 / 33214</strain>
    </source>
</reference>
<organism evidence="4 5">
    <name type="scientific">Streptacidiphilus jiangxiensis</name>
    <dbReference type="NCBI Taxonomy" id="235985"/>
    <lineage>
        <taxon>Bacteria</taxon>
        <taxon>Bacillati</taxon>
        <taxon>Actinomycetota</taxon>
        <taxon>Actinomycetes</taxon>
        <taxon>Kitasatosporales</taxon>
        <taxon>Streptomycetaceae</taxon>
        <taxon>Streptacidiphilus</taxon>
    </lineage>
</organism>
<dbReference type="SUPFAM" id="SSF48317">
    <property type="entry name" value="Acid phosphatase/Vanadium-dependent haloperoxidase"/>
    <property type="match status" value="1"/>
</dbReference>
<gene>
    <name evidence="4" type="ORF">SAMN05414137_109131</name>
</gene>
<evidence type="ECO:0000313" key="4">
    <source>
        <dbReference type="EMBL" id="SEL49558.1"/>
    </source>
</evidence>
<feature type="region of interest" description="Disordered" evidence="1">
    <location>
        <begin position="1"/>
        <end position="118"/>
    </location>
</feature>
<keyword evidence="2" id="KW-0472">Membrane</keyword>
<dbReference type="SMART" id="SM00014">
    <property type="entry name" value="acidPPc"/>
    <property type="match status" value="1"/>
</dbReference>
<dbReference type="InterPro" id="IPR036938">
    <property type="entry name" value="PAP2/HPO_sf"/>
</dbReference>
<evidence type="ECO:0000256" key="1">
    <source>
        <dbReference type="SAM" id="MobiDB-lite"/>
    </source>
</evidence>
<dbReference type="Gene3D" id="1.20.144.10">
    <property type="entry name" value="Phosphatidic acid phosphatase type 2/haloperoxidase"/>
    <property type="match status" value="1"/>
</dbReference>
<feature type="transmembrane region" description="Helical" evidence="2">
    <location>
        <begin position="301"/>
        <end position="320"/>
    </location>
</feature>
<dbReference type="RefSeq" id="WP_052438545.1">
    <property type="nucleotide sequence ID" value="NZ_BBPN01000009.1"/>
</dbReference>
<dbReference type="Proteomes" id="UP000183015">
    <property type="component" value="Unassembled WGS sequence"/>
</dbReference>
<feature type="transmembrane region" description="Helical" evidence="2">
    <location>
        <begin position="270"/>
        <end position="289"/>
    </location>
</feature>
<evidence type="ECO:0000313" key="5">
    <source>
        <dbReference type="Proteomes" id="UP000183015"/>
    </source>
</evidence>
<dbReference type="InterPro" id="IPR000326">
    <property type="entry name" value="PAP2/HPO"/>
</dbReference>
<dbReference type="PANTHER" id="PTHR14969">
    <property type="entry name" value="SPHINGOSINE-1-PHOSPHATE PHOSPHOHYDROLASE"/>
    <property type="match status" value="1"/>
</dbReference>
<evidence type="ECO:0000256" key="2">
    <source>
        <dbReference type="SAM" id="Phobius"/>
    </source>
</evidence>
<dbReference type="AlphaFoldDB" id="A0A1H7QP90"/>
<evidence type="ECO:0000259" key="3">
    <source>
        <dbReference type="SMART" id="SM00014"/>
    </source>
</evidence>
<dbReference type="Pfam" id="PF01569">
    <property type="entry name" value="PAP2"/>
    <property type="match status" value="1"/>
</dbReference>
<feature type="transmembrane region" description="Helical" evidence="2">
    <location>
        <begin position="123"/>
        <end position="145"/>
    </location>
</feature>
<feature type="region of interest" description="Disordered" evidence="1">
    <location>
        <begin position="332"/>
        <end position="392"/>
    </location>
</feature>
<feature type="transmembrane region" description="Helical" evidence="2">
    <location>
        <begin position="175"/>
        <end position="194"/>
    </location>
</feature>
<dbReference type="EMBL" id="FOAZ01000009">
    <property type="protein sequence ID" value="SEL49558.1"/>
    <property type="molecule type" value="Genomic_DNA"/>
</dbReference>
<dbReference type="eggNOG" id="COG0671">
    <property type="taxonomic scope" value="Bacteria"/>
</dbReference>
<accession>A0A1H7QP90</accession>
<feature type="compositionally biased region" description="Pro residues" evidence="1">
    <location>
        <begin position="57"/>
        <end position="68"/>
    </location>
</feature>
<feature type="transmembrane region" description="Helical" evidence="2">
    <location>
        <begin position="201"/>
        <end position="222"/>
    </location>
</feature>
<dbReference type="CDD" id="cd03392">
    <property type="entry name" value="PAP2_like_2"/>
    <property type="match status" value="1"/>
</dbReference>
<dbReference type="PANTHER" id="PTHR14969:SF13">
    <property type="entry name" value="AT30094P"/>
    <property type="match status" value="1"/>
</dbReference>
<keyword evidence="5" id="KW-1185">Reference proteome</keyword>
<sequence>MTATHRFHPKDGRAPTHGRGPRTGSRAFGGPDPTGRHTASAAPTAPDVASTDFQPPDVAPPEVLPPAVAPTDVAPPDRGGAGVGGGEARATGPDPVRAALPTGPRMTPRPAASPAPGRSLPRAAVAGVALLALLLVLAVLVHVSAVTRLDLRIDRAVAPLRGAGATDAFRWLTDASAEAVGIAALVIGVGVLVLRGRRLAATRLLVTAGAAWSLALVLKAVVDRPRPPASLWVQPPDNSGSFPSGHDTTATLLLVIVVSVLVGTGRLRRVGAALALLFALAVGFGRVYLGDHYPTDILGSYLTVAAVALLVLAVLELAPVRRRLAALGLHDGHAPMNRRGRNSDAACPCPAAHTTHSPESVPASVRPQGHPRRVASGPGRADSPAEGDKGAR</sequence>
<name>A0A1H7QP90_STRJI</name>
<proteinExistence type="predicted"/>
<protein>
    <submittedName>
        <fullName evidence="4">Membrane-associated phospholipid phosphatase</fullName>
    </submittedName>
</protein>
<keyword evidence="2" id="KW-0812">Transmembrane</keyword>
<dbReference type="OrthoDB" id="9789113at2"/>